<evidence type="ECO:0000313" key="2">
    <source>
        <dbReference type="Proteomes" id="UP000032027"/>
    </source>
</evidence>
<protein>
    <submittedName>
        <fullName evidence="1">Uncharacterized protein</fullName>
    </submittedName>
</protein>
<sequence>MIRGIKKEDSVCLMTIKFFIIISSYTCLEVLKNVEMMFIVNNKFMRPYKIRVKKEYNGFPDLYSATNKTYVNHIPTFGRYKR</sequence>
<reference evidence="2" key="1">
    <citation type="submission" date="2015-02" db="EMBL/GenBank/DDBJ databases">
        <title>Characterization of two novel Thaumarchaeota isolated from the Northern Adriatic Sea.</title>
        <authorList>
            <person name="Bayer B."/>
            <person name="Vojvoda J."/>
            <person name="Offre P."/>
            <person name="Srivastava A."/>
            <person name="Elisabeth N."/>
            <person name="Garcia J.A.L."/>
            <person name="Schleper C."/>
            <person name="Herndl G.J."/>
        </authorList>
    </citation>
    <scope>NUCLEOTIDE SEQUENCE [LARGE SCALE GENOMIC DNA]</scope>
    <source>
        <strain evidence="2">D3C</strain>
    </source>
</reference>
<dbReference type="EMBL" id="CP010868">
    <property type="protein sequence ID" value="AJM93211.1"/>
    <property type="molecule type" value="Genomic_DNA"/>
</dbReference>
<dbReference type="KEGG" id="nid:NPIRD3C_2001"/>
<organism evidence="1 2">
    <name type="scientific">Nitrosopumilus piranensis</name>
    <dbReference type="NCBI Taxonomy" id="1582439"/>
    <lineage>
        <taxon>Archaea</taxon>
        <taxon>Nitrososphaerota</taxon>
        <taxon>Nitrososphaeria</taxon>
        <taxon>Nitrosopumilales</taxon>
        <taxon>Nitrosopumilaceae</taxon>
        <taxon>Nitrosopumilus</taxon>
    </lineage>
</organism>
<proteinExistence type="predicted"/>
<dbReference type="STRING" id="1582439.NPIRD3C_2001"/>
<dbReference type="AlphaFoldDB" id="A0A0C5BY16"/>
<accession>A0A0C5BY16</accession>
<gene>
    <name evidence="1" type="ORF">NPIRD3C_2001</name>
</gene>
<name>A0A0C5BY16_9ARCH</name>
<dbReference type="Proteomes" id="UP000032027">
    <property type="component" value="Chromosome"/>
</dbReference>
<reference evidence="1 2" key="2">
    <citation type="journal article" date="2016" name="ISME J.">
        <title>Physiological and genomic characterization of two novel marine thaumarchaeal strains indicates niche differentiation.</title>
        <authorList>
            <person name="Bayer B."/>
            <person name="Vojvoda J."/>
            <person name="Offre P."/>
            <person name="Alves R.J."/>
            <person name="Elisabeth N.H."/>
            <person name="Garcia J.A."/>
            <person name="Volland J.M."/>
            <person name="Srivastava A."/>
            <person name="Schleper C."/>
            <person name="Herndl G.J."/>
        </authorList>
    </citation>
    <scope>NUCLEOTIDE SEQUENCE [LARGE SCALE GENOMIC DNA]</scope>
    <source>
        <strain evidence="1 2">D3C</strain>
    </source>
</reference>
<evidence type="ECO:0000313" key="1">
    <source>
        <dbReference type="EMBL" id="AJM93211.1"/>
    </source>
</evidence>
<dbReference type="PATRIC" id="fig|1582439.9.peg.2068"/>
<dbReference type="HOGENOM" id="CLU_2550076_0_0_2"/>
<keyword evidence="2" id="KW-1185">Reference proteome</keyword>
<reference evidence="1 2" key="3">
    <citation type="journal article" date="2019" name="Int. J. Syst. Evol. Microbiol.">
        <title>Nitrosopumilus adriaticus sp. nov. and Nitrosopumilus piranensis sp. nov., two ammonia-oxidizing archaea from the Adriatic Sea and members of the class Nitrososphaeria.</title>
        <authorList>
            <person name="Bayer B."/>
            <person name="Vojvoda J."/>
            <person name="Reinthaler T."/>
            <person name="Reyes C."/>
            <person name="Pinto M."/>
            <person name="Herndl G.J."/>
        </authorList>
    </citation>
    <scope>NUCLEOTIDE SEQUENCE [LARGE SCALE GENOMIC DNA]</scope>
    <source>
        <strain evidence="1 2">D3C</strain>
    </source>
</reference>